<evidence type="ECO:0000256" key="1">
    <source>
        <dbReference type="ARBA" id="ARBA00009437"/>
    </source>
</evidence>
<dbReference type="InterPro" id="IPR005119">
    <property type="entry name" value="LysR_subst-bd"/>
</dbReference>
<accession>A0A3D9Z1Y0</accession>
<keyword evidence="2" id="KW-0805">Transcription regulation</keyword>
<keyword evidence="3 6" id="KW-0238">DNA-binding</keyword>
<comment type="similarity">
    <text evidence="1">Belongs to the LysR transcriptional regulatory family.</text>
</comment>
<dbReference type="AlphaFoldDB" id="A0A3D9Z1Y0"/>
<dbReference type="InterPro" id="IPR036390">
    <property type="entry name" value="WH_DNA-bd_sf"/>
</dbReference>
<protein>
    <submittedName>
        <fullName evidence="6">DNA-binding transcriptional LysR family regulator</fullName>
    </submittedName>
</protein>
<dbReference type="Pfam" id="PF00126">
    <property type="entry name" value="HTH_1"/>
    <property type="match status" value="1"/>
</dbReference>
<dbReference type="SUPFAM" id="SSF53850">
    <property type="entry name" value="Periplasmic binding protein-like II"/>
    <property type="match status" value="1"/>
</dbReference>
<dbReference type="InterPro" id="IPR036388">
    <property type="entry name" value="WH-like_DNA-bd_sf"/>
</dbReference>
<dbReference type="InterPro" id="IPR000847">
    <property type="entry name" value="LysR_HTH_N"/>
</dbReference>
<name>A0A3D9Z1Y0_9HYPH</name>
<evidence type="ECO:0000256" key="3">
    <source>
        <dbReference type="ARBA" id="ARBA00023125"/>
    </source>
</evidence>
<evidence type="ECO:0000256" key="2">
    <source>
        <dbReference type="ARBA" id="ARBA00023015"/>
    </source>
</evidence>
<organism evidence="6 7">
    <name type="scientific">Methylovirgula ligni</name>
    <dbReference type="NCBI Taxonomy" id="569860"/>
    <lineage>
        <taxon>Bacteria</taxon>
        <taxon>Pseudomonadati</taxon>
        <taxon>Pseudomonadota</taxon>
        <taxon>Alphaproteobacteria</taxon>
        <taxon>Hyphomicrobiales</taxon>
        <taxon>Beijerinckiaceae</taxon>
        <taxon>Methylovirgula</taxon>
    </lineage>
</organism>
<evidence type="ECO:0000256" key="4">
    <source>
        <dbReference type="ARBA" id="ARBA00023163"/>
    </source>
</evidence>
<feature type="domain" description="HTH lysR-type" evidence="5">
    <location>
        <begin position="18"/>
        <end position="70"/>
    </location>
</feature>
<evidence type="ECO:0000259" key="5">
    <source>
        <dbReference type="PROSITE" id="PS50931"/>
    </source>
</evidence>
<comment type="caution">
    <text evidence="6">The sequence shown here is derived from an EMBL/GenBank/DDBJ whole genome shotgun (WGS) entry which is preliminary data.</text>
</comment>
<dbReference type="PANTHER" id="PTHR30419:SF8">
    <property type="entry name" value="NITROGEN ASSIMILATION TRANSCRIPTIONAL ACTIVATOR-RELATED"/>
    <property type="match status" value="1"/>
</dbReference>
<evidence type="ECO:0000313" key="7">
    <source>
        <dbReference type="Proteomes" id="UP000256900"/>
    </source>
</evidence>
<dbReference type="Gene3D" id="3.40.190.290">
    <property type="match status" value="1"/>
</dbReference>
<dbReference type="GO" id="GO:0003677">
    <property type="term" value="F:DNA binding"/>
    <property type="evidence" value="ECO:0007669"/>
    <property type="project" value="UniProtKB-KW"/>
</dbReference>
<dbReference type="RefSeq" id="WP_115834947.1">
    <property type="nucleotide sequence ID" value="NZ_CP025086.1"/>
</dbReference>
<keyword evidence="7" id="KW-1185">Reference proteome</keyword>
<dbReference type="GO" id="GO:0005829">
    <property type="term" value="C:cytosol"/>
    <property type="evidence" value="ECO:0007669"/>
    <property type="project" value="TreeGrafter"/>
</dbReference>
<dbReference type="InterPro" id="IPR050950">
    <property type="entry name" value="HTH-type_LysR_regulators"/>
</dbReference>
<dbReference type="EMBL" id="QUMO01000001">
    <property type="protein sequence ID" value="REF89137.1"/>
    <property type="molecule type" value="Genomic_DNA"/>
</dbReference>
<reference evidence="6 7" key="1">
    <citation type="submission" date="2018-08" db="EMBL/GenBank/DDBJ databases">
        <title>Genomic Encyclopedia of Type Strains, Phase IV (KMG-IV): sequencing the most valuable type-strain genomes for metagenomic binning, comparative biology and taxonomic classification.</title>
        <authorList>
            <person name="Goeker M."/>
        </authorList>
    </citation>
    <scope>NUCLEOTIDE SEQUENCE [LARGE SCALE GENOMIC DNA]</scope>
    <source>
        <strain evidence="6 7">BW863</strain>
    </source>
</reference>
<dbReference type="GO" id="GO:0003700">
    <property type="term" value="F:DNA-binding transcription factor activity"/>
    <property type="evidence" value="ECO:0007669"/>
    <property type="project" value="InterPro"/>
</dbReference>
<keyword evidence="4" id="KW-0804">Transcription</keyword>
<sequence>MSDLFLGKSNRQIPRGTLNYFGEVARCGSVRLAADRLYVAASAVSRQLAKLERFIGTPLFERRADGMYLTDAGTLLADYLSRNDRELDRTLSAIDDLRGLKTGEVSINTVEGMIDEFLPNVIVKFRERYPGISLRVRIESALGVIEAVAGDRADIGVSFNVPPRKNLSIVARHAQPILVICGPSHPLARYRKISLNSMAGHSLALPDASFGIRRLVDDAFGQARLPPQPFLVTNSLLMLKSLAMQGPIVTLLPNYAVRTEVQRGSLVAVRTDSTILNAAHLDLCVHSAKRQSSSSAEFLSLIKNELNTLA</sequence>
<dbReference type="PROSITE" id="PS50931">
    <property type="entry name" value="HTH_LYSR"/>
    <property type="match status" value="1"/>
</dbReference>
<dbReference type="Proteomes" id="UP000256900">
    <property type="component" value="Unassembled WGS sequence"/>
</dbReference>
<proteinExistence type="inferred from homology"/>
<dbReference type="Pfam" id="PF03466">
    <property type="entry name" value="LysR_substrate"/>
    <property type="match status" value="1"/>
</dbReference>
<dbReference type="Gene3D" id="1.10.10.10">
    <property type="entry name" value="Winged helix-like DNA-binding domain superfamily/Winged helix DNA-binding domain"/>
    <property type="match status" value="1"/>
</dbReference>
<dbReference type="OrthoDB" id="5297263at2"/>
<dbReference type="PANTHER" id="PTHR30419">
    <property type="entry name" value="HTH-TYPE TRANSCRIPTIONAL REGULATOR YBHD"/>
    <property type="match status" value="1"/>
</dbReference>
<evidence type="ECO:0000313" key="6">
    <source>
        <dbReference type="EMBL" id="REF89137.1"/>
    </source>
</evidence>
<gene>
    <name evidence="6" type="ORF">DES32_0352</name>
</gene>
<dbReference type="SUPFAM" id="SSF46785">
    <property type="entry name" value="Winged helix' DNA-binding domain"/>
    <property type="match status" value="1"/>
</dbReference>